<dbReference type="AlphaFoldDB" id="A0A8S3WSN9"/>
<sequence length="276" mass="31520">MESNLNIQSFIRDAYTERYKSDFSSYYFCYTGISLPSDDDDEAYVLLEKDPPAEPKNYYWDLDYACSFDCDYDVMVPGVVYINDVDDGDSDMELDDDQPQCESEDITTPEQLDEDSSLAADEERTRNGEHLELPYSSGGIKRSARDLLMTQEGLESPAQSTDKGLKWSRHDPLLDQEGLKSSAHFSGVDNELPPIAVPVHDSPKRMAHQLTPTSRIRAIFKNTRIFENWICDGTDLLPVLNMRVKRWRSWCEKHTGLYLRSLKGTWCRHSSTASAT</sequence>
<organism evidence="2 3">
    <name type="scientific">Parnassius apollo</name>
    <name type="common">Apollo butterfly</name>
    <name type="synonym">Papilio apollo</name>
    <dbReference type="NCBI Taxonomy" id="110799"/>
    <lineage>
        <taxon>Eukaryota</taxon>
        <taxon>Metazoa</taxon>
        <taxon>Ecdysozoa</taxon>
        <taxon>Arthropoda</taxon>
        <taxon>Hexapoda</taxon>
        <taxon>Insecta</taxon>
        <taxon>Pterygota</taxon>
        <taxon>Neoptera</taxon>
        <taxon>Endopterygota</taxon>
        <taxon>Lepidoptera</taxon>
        <taxon>Glossata</taxon>
        <taxon>Ditrysia</taxon>
        <taxon>Papilionoidea</taxon>
        <taxon>Papilionidae</taxon>
        <taxon>Parnassiinae</taxon>
        <taxon>Parnassini</taxon>
        <taxon>Parnassius</taxon>
        <taxon>Parnassius</taxon>
    </lineage>
</organism>
<feature type="compositionally biased region" description="Acidic residues" evidence="1">
    <location>
        <begin position="86"/>
        <end position="116"/>
    </location>
</feature>
<dbReference type="Proteomes" id="UP000691718">
    <property type="component" value="Unassembled WGS sequence"/>
</dbReference>
<dbReference type="EMBL" id="CAJQZP010000693">
    <property type="protein sequence ID" value="CAG4979211.1"/>
    <property type="molecule type" value="Genomic_DNA"/>
</dbReference>
<evidence type="ECO:0000313" key="2">
    <source>
        <dbReference type="EMBL" id="CAG4979211.1"/>
    </source>
</evidence>
<protein>
    <submittedName>
        <fullName evidence="2">(apollo) hypothetical protein</fullName>
    </submittedName>
</protein>
<name>A0A8S3WSN9_PARAO</name>
<proteinExistence type="predicted"/>
<gene>
    <name evidence="2" type="ORF">PAPOLLO_LOCUS9864</name>
</gene>
<keyword evidence="3" id="KW-1185">Reference proteome</keyword>
<reference evidence="2" key="1">
    <citation type="submission" date="2021-04" db="EMBL/GenBank/DDBJ databases">
        <authorList>
            <person name="Tunstrom K."/>
        </authorList>
    </citation>
    <scope>NUCLEOTIDE SEQUENCE</scope>
</reference>
<evidence type="ECO:0000256" key="1">
    <source>
        <dbReference type="SAM" id="MobiDB-lite"/>
    </source>
</evidence>
<feature type="compositionally biased region" description="Basic and acidic residues" evidence="1">
    <location>
        <begin position="121"/>
        <end position="132"/>
    </location>
</feature>
<feature type="region of interest" description="Disordered" evidence="1">
    <location>
        <begin position="86"/>
        <end position="137"/>
    </location>
</feature>
<comment type="caution">
    <text evidence="2">The sequence shown here is derived from an EMBL/GenBank/DDBJ whole genome shotgun (WGS) entry which is preliminary data.</text>
</comment>
<accession>A0A8S3WSN9</accession>
<dbReference type="OrthoDB" id="7487563at2759"/>
<evidence type="ECO:0000313" key="3">
    <source>
        <dbReference type="Proteomes" id="UP000691718"/>
    </source>
</evidence>